<evidence type="ECO:0000313" key="2">
    <source>
        <dbReference type="EMBL" id="KAK5772708.1"/>
    </source>
</evidence>
<accession>A0ABR0MHI2</accession>
<evidence type="ECO:0000256" key="1">
    <source>
        <dbReference type="SAM" id="MobiDB-lite"/>
    </source>
</evidence>
<dbReference type="Proteomes" id="UP001358586">
    <property type="component" value="Chromosome 13"/>
</dbReference>
<comment type="caution">
    <text evidence="2">The sequence shown here is derived from an EMBL/GenBank/DDBJ whole genome shotgun (WGS) entry which is preliminary data.</text>
</comment>
<feature type="region of interest" description="Disordered" evidence="1">
    <location>
        <begin position="1"/>
        <end position="24"/>
    </location>
</feature>
<organism evidence="2 3">
    <name type="scientific">Gossypium arboreum</name>
    <name type="common">Tree cotton</name>
    <name type="synonym">Gossypium nanking</name>
    <dbReference type="NCBI Taxonomy" id="29729"/>
    <lineage>
        <taxon>Eukaryota</taxon>
        <taxon>Viridiplantae</taxon>
        <taxon>Streptophyta</taxon>
        <taxon>Embryophyta</taxon>
        <taxon>Tracheophyta</taxon>
        <taxon>Spermatophyta</taxon>
        <taxon>Magnoliopsida</taxon>
        <taxon>eudicotyledons</taxon>
        <taxon>Gunneridae</taxon>
        <taxon>Pentapetalae</taxon>
        <taxon>rosids</taxon>
        <taxon>malvids</taxon>
        <taxon>Malvales</taxon>
        <taxon>Malvaceae</taxon>
        <taxon>Malvoideae</taxon>
        <taxon>Gossypium</taxon>
    </lineage>
</organism>
<gene>
    <name evidence="2" type="ORF">PVK06_049002</name>
</gene>
<protein>
    <submittedName>
        <fullName evidence="2">Uncharacterized protein</fullName>
    </submittedName>
</protein>
<feature type="compositionally biased region" description="Polar residues" evidence="1">
    <location>
        <begin position="1"/>
        <end position="17"/>
    </location>
</feature>
<name>A0ABR0MHI2_GOSAR</name>
<keyword evidence="3" id="KW-1185">Reference proteome</keyword>
<evidence type="ECO:0000313" key="3">
    <source>
        <dbReference type="Proteomes" id="UP001358586"/>
    </source>
</evidence>
<reference evidence="2 3" key="1">
    <citation type="submission" date="2023-03" db="EMBL/GenBank/DDBJ databases">
        <title>WGS of Gossypium arboreum.</title>
        <authorList>
            <person name="Yu D."/>
        </authorList>
    </citation>
    <scope>NUCLEOTIDE SEQUENCE [LARGE SCALE GENOMIC DNA]</scope>
    <source>
        <tissue evidence="2">Leaf</tissue>
    </source>
</reference>
<sequence>MIIIDTTTPRNAPTSNKDPLELPQGPITRVRAKQFKEAISAIVNQVWGEALAGQIERAWTSSTRTPCNLLQVDLSSHSAPRAAFSLT</sequence>
<dbReference type="EMBL" id="JARKNE010000013">
    <property type="protein sequence ID" value="KAK5772708.1"/>
    <property type="molecule type" value="Genomic_DNA"/>
</dbReference>
<proteinExistence type="predicted"/>